<comment type="subcellular location">
    <subcellularLocation>
        <location evidence="1">Cell envelope</location>
    </subcellularLocation>
</comment>
<dbReference type="Gene3D" id="2.40.420.20">
    <property type="match status" value="1"/>
</dbReference>
<dbReference type="InterPro" id="IPR006143">
    <property type="entry name" value="RND_pump_MFP"/>
</dbReference>
<dbReference type="SUPFAM" id="SSF111369">
    <property type="entry name" value="HlyD-like secretion proteins"/>
    <property type="match status" value="1"/>
</dbReference>
<dbReference type="RefSeq" id="WP_089401509.1">
    <property type="nucleotide sequence ID" value="NZ_FZOT01000024.1"/>
</dbReference>
<dbReference type="Proteomes" id="UP000198284">
    <property type="component" value="Unassembled WGS sequence"/>
</dbReference>
<dbReference type="InterPro" id="IPR058627">
    <property type="entry name" value="MdtA-like_C"/>
</dbReference>
<evidence type="ECO:0000259" key="8">
    <source>
        <dbReference type="Pfam" id="PF25967"/>
    </source>
</evidence>
<dbReference type="GO" id="GO:0046677">
    <property type="term" value="P:response to antibiotic"/>
    <property type="evidence" value="ECO:0007669"/>
    <property type="project" value="TreeGrafter"/>
</dbReference>
<dbReference type="NCBIfam" id="TIGR01730">
    <property type="entry name" value="RND_mfp"/>
    <property type="match status" value="1"/>
</dbReference>
<evidence type="ECO:0000259" key="6">
    <source>
        <dbReference type="Pfam" id="PF25917"/>
    </source>
</evidence>
<name>A0A239LK75_9BURK</name>
<dbReference type="Gene3D" id="1.10.287.470">
    <property type="entry name" value="Helix hairpin bin"/>
    <property type="match status" value="1"/>
</dbReference>
<accession>A0A239LK75</accession>
<feature type="domain" description="Multidrug resistance protein MdtA-like alpha-helical hairpin" evidence="5">
    <location>
        <begin position="115"/>
        <end position="183"/>
    </location>
</feature>
<dbReference type="Pfam" id="PF25967">
    <property type="entry name" value="RND-MFP_C"/>
    <property type="match status" value="1"/>
</dbReference>
<dbReference type="PANTHER" id="PTHR30158">
    <property type="entry name" value="ACRA/E-RELATED COMPONENT OF DRUG EFFLUX TRANSPORTER"/>
    <property type="match status" value="1"/>
</dbReference>
<keyword evidence="4" id="KW-0732">Signal</keyword>
<evidence type="ECO:0000256" key="4">
    <source>
        <dbReference type="SAM" id="SignalP"/>
    </source>
</evidence>
<dbReference type="AlphaFoldDB" id="A0A239LK75"/>
<comment type="similarity">
    <text evidence="2">Belongs to the membrane fusion protein (MFP) (TC 8.A.1) family.</text>
</comment>
<evidence type="ECO:0000313" key="9">
    <source>
        <dbReference type="EMBL" id="SNT30871.1"/>
    </source>
</evidence>
<keyword evidence="3" id="KW-0175">Coiled coil</keyword>
<dbReference type="Gene3D" id="2.40.50.100">
    <property type="match status" value="1"/>
</dbReference>
<proteinExistence type="inferred from homology"/>
<dbReference type="PROSITE" id="PS51257">
    <property type="entry name" value="PROKAR_LIPOPROTEIN"/>
    <property type="match status" value="1"/>
</dbReference>
<evidence type="ECO:0000259" key="7">
    <source>
        <dbReference type="Pfam" id="PF25944"/>
    </source>
</evidence>
<dbReference type="FunFam" id="2.40.420.20:FF:000001">
    <property type="entry name" value="Efflux RND transporter periplasmic adaptor subunit"/>
    <property type="match status" value="1"/>
</dbReference>
<dbReference type="GO" id="GO:0030313">
    <property type="term" value="C:cell envelope"/>
    <property type="evidence" value="ECO:0007669"/>
    <property type="project" value="UniProtKB-SubCell"/>
</dbReference>
<gene>
    <name evidence="9" type="ORF">SAMN06265795_1249</name>
</gene>
<dbReference type="Pfam" id="PF25876">
    <property type="entry name" value="HH_MFP_RND"/>
    <property type="match status" value="1"/>
</dbReference>
<dbReference type="OrthoDB" id="9783047at2"/>
<dbReference type="InterPro" id="IPR058625">
    <property type="entry name" value="MdtA-like_BSH"/>
</dbReference>
<feature type="domain" description="Multidrug resistance protein MdtA-like barrel-sandwich hybrid" evidence="6">
    <location>
        <begin position="74"/>
        <end position="214"/>
    </location>
</feature>
<feature type="coiled-coil region" evidence="3">
    <location>
        <begin position="114"/>
        <end position="141"/>
    </location>
</feature>
<feature type="domain" description="Multidrug resistance protein MdtA-like C-terminal permuted SH3" evidence="8">
    <location>
        <begin position="305"/>
        <end position="365"/>
    </location>
</feature>
<feature type="chain" id="PRO_5012896033" evidence="4">
    <location>
        <begin position="29"/>
        <end position="402"/>
    </location>
</feature>
<dbReference type="Pfam" id="PF25917">
    <property type="entry name" value="BSH_RND"/>
    <property type="match status" value="1"/>
</dbReference>
<keyword evidence="10" id="KW-1185">Reference proteome</keyword>
<evidence type="ECO:0000259" key="5">
    <source>
        <dbReference type="Pfam" id="PF25876"/>
    </source>
</evidence>
<evidence type="ECO:0000256" key="3">
    <source>
        <dbReference type="SAM" id="Coils"/>
    </source>
</evidence>
<evidence type="ECO:0000313" key="10">
    <source>
        <dbReference type="Proteomes" id="UP000198284"/>
    </source>
</evidence>
<dbReference type="GO" id="GO:0005886">
    <property type="term" value="C:plasma membrane"/>
    <property type="evidence" value="ECO:0007669"/>
    <property type="project" value="TreeGrafter"/>
</dbReference>
<sequence>MRQMNRFGTALRPLLLALGATGIAAALAGCSDAAGQAAAGPAPDAGPAVTASAVLEQPVAETQEFSGRLEAVERVEIRPRVAGFITSVNFKPGTDVKKGDVLFVIDPRPYQAEADRAEAAAKSARARADLARLELQRAERLLGDKAIAQREYEEKAAAQKELDASALAAAAQAEAARLNLSYTRVTAPISGRVSKAEVTLGNLVDASAVLTSVVSLDRIYASFDGDEETFLRVSRRARAGQAVPVRVGLVNEDGFPHEGALEFVDNQLDARSGSVRMRAAFANADRSMTPGLFARVQIGGERSRALLVTDRAIGTDQSRKFVFVVGDGGKAEYREIKLGPVVDGLRIVRAGLKPGDKVIVNGLQRVRPGAPVSAQVVPMVAGAAQAKDANATLAMTNTANKE</sequence>
<feature type="signal peptide" evidence="4">
    <location>
        <begin position="1"/>
        <end position="28"/>
    </location>
</feature>
<organism evidence="9 10">
    <name type="scientific">Noviherbaspirillum humi</name>
    <dbReference type="NCBI Taxonomy" id="1688639"/>
    <lineage>
        <taxon>Bacteria</taxon>
        <taxon>Pseudomonadati</taxon>
        <taxon>Pseudomonadota</taxon>
        <taxon>Betaproteobacteria</taxon>
        <taxon>Burkholderiales</taxon>
        <taxon>Oxalobacteraceae</taxon>
        <taxon>Noviherbaspirillum</taxon>
    </lineage>
</organism>
<evidence type="ECO:0000256" key="1">
    <source>
        <dbReference type="ARBA" id="ARBA00004196"/>
    </source>
</evidence>
<dbReference type="Gene3D" id="2.40.30.170">
    <property type="match status" value="1"/>
</dbReference>
<evidence type="ECO:0000256" key="2">
    <source>
        <dbReference type="ARBA" id="ARBA00009477"/>
    </source>
</evidence>
<dbReference type="InterPro" id="IPR058626">
    <property type="entry name" value="MdtA-like_b-barrel"/>
</dbReference>
<dbReference type="PANTHER" id="PTHR30158:SF10">
    <property type="entry name" value="CATION EFFLUX PUMP"/>
    <property type="match status" value="1"/>
</dbReference>
<feature type="domain" description="Multidrug resistance protein MdtA-like beta-barrel" evidence="7">
    <location>
        <begin position="219"/>
        <end position="298"/>
    </location>
</feature>
<dbReference type="GO" id="GO:0022857">
    <property type="term" value="F:transmembrane transporter activity"/>
    <property type="evidence" value="ECO:0007669"/>
    <property type="project" value="InterPro"/>
</dbReference>
<dbReference type="InterPro" id="IPR058624">
    <property type="entry name" value="MdtA-like_HH"/>
</dbReference>
<dbReference type="EMBL" id="FZOT01000024">
    <property type="protein sequence ID" value="SNT30871.1"/>
    <property type="molecule type" value="Genomic_DNA"/>
</dbReference>
<reference evidence="9 10" key="1">
    <citation type="submission" date="2017-06" db="EMBL/GenBank/DDBJ databases">
        <authorList>
            <person name="Kim H.J."/>
            <person name="Triplett B.A."/>
        </authorList>
    </citation>
    <scope>NUCLEOTIDE SEQUENCE [LARGE SCALE GENOMIC DNA]</scope>
    <source>
        <strain evidence="9 10">U15</strain>
    </source>
</reference>
<dbReference type="Pfam" id="PF25944">
    <property type="entry name" value="Beta-barrel_RND"/>
    <property type="match status" value="1"/>
</dbReference>
<protein>
    <submittedName>
        <fullName evidence="9">Membrane fusion protein, multidrug efflux system</fullName>
    </submittedName>
</protein>